<dbReference type="Gene3D" id="3.90.70.80">
    <property type="match status" value="1"/>
</dbReference>
<proteinExistence type="predicted"/>
<name>A0AAV0BHX6_PHAPC</name>
<protein>
    <recommendedName>
        <fullName evidence="1">OTU domain-containing protein</fullName>
    </recommendedName>
</protein>
<dbReference type="InterPro" id="IPR038765">
    <property type="entry name" value="Papain-like_cys_pep_sf"/>
</dbReference>
<gene>
    <name evidence="2" type="ORF">PPACK8108_LOCUS21611</name>
</gene>
<dbReference type="EMBL" id="CALTRL010005821">
    <property type="protein sequence ID" value="CAH7686901.1"/>
    <property type="molecule type" value="Genomic_DNA"/>
</dbReference>
<organism evidence="2 3">
    <name type="scientific">Phakopsora pachyrhizi</name>
    <name type="common">Asian soybean rust disease fungus</name>
    <dbReference type="NCBI Taxonomy" id="170000"/>
    <lineage>
        <taxon>Eukaryota</taxon>
        <taxon>Fungi</taxon>
        <taxon>Dikarya</taxon>
        <taxon>Basidiomycota</taxon>
        <taxon>Pucciniomycotina</taxon>
        <taxon>Pucciniomycetes</taxon>
        <taxon>Pucciniales</taxon>
        <taxon>Phakopsoraceae</taxon>
        <taxon>Phakopsora</taxon>
    </lineage>
</organism>
<evidence type="ECO:0000313" key="2">
    <source>
        <dbReference type="EMBL" id="CAH7686901.1"/>
    </source>
</evidence>
<dbReference type="AlphaFoldDB" id="A0AAV0BHX6"/>
<sequence length="217" mass="24928">MLSISLPFLGSIPVSFSLELPKDDEELKLFGRAAEDRVPNHFLLESDQRVIGESLPSTDPVRVESDSKGNLEVDHQAYWLGVPLNAVDKSLSRELKRRLERREESYSNETEILRKPTSSLPNPFQIELNNINLINGIKSDEEKNKEDFINYMISLSDRSDEDRLITDEEFLRYCDWMARTAEWAGEPEIMALSRHCKKMVQVVQAVGTIFESLKPDQ</sequence>
<dbReference type="Proteomes" id="UP001153365">
    <property type="component" value="Unassembled WGS sequence"/>
</dbReference>
<evidence type="ECO:0000259" key="1">
    <source>
        <dbReference type="Pfam" id="PF02338"/>
    </source>
</evidence>
<comment type="caution">
    <text evidence="2">The sequence shown here is derived from an EMBL/GenBank/DDBJ whole genome shotgun (WGS) entry which is preliminary data.</text>
</comment>
<evidence type="ECO:0000313" key="3">
    <source>
        <dbReference type="Proteomes" id="UP001153365"/>
    </source>
</evidence>
<accession>A0AAV0BHX6</accession>
<dbReference type="Pfam" id="PF02338">
    <property type="entry name" value="OTU"/>
    <property type="match status" value="1"/>
</dbReference>
<feature type="domain" description="OTU" evidence="1">
    <location>
        <begin position="137"/>
        <end position="206"/>
    </location>
</feature>
<dbReference type="SUPFAM" id="SSF54001">
    <property type="entry name" value="Cysteine proteinases"/>
    <property type="match status" value="1"/>
</dbReference>
<reference evidence="2" key="1">
    <citation type="submission" date="2022-06" db="EMBL/GenBank/DDBJ databases">
        <authorList>
            <consortium name="SYNGENTA / RWTH Aachen University"/>
        </authorList>
    </citation>
    <scope>NUCLEOTIDE SEQUENCE</scope>
</reference>
<dbReference type="InterPro" id="IPR003323">
    <property type="entry name" value="OTU_dom"/>
</dbReference>
<keyword evidence="3" id="KW-1185">Reference proteome</keyword>